<dbReference type="PRINTS" id="PR00380">
    <property type="entry name" value="KINESINHEAVY"/>
</dbReference>
<comment type="caution">
    <text evidence="10">The sequence shown here is derived from an EMBL/GenBank/DDBJ whole genome shotgun (WGS) entry which is preliminary data.</text>
</comment>
<evidence type="ECO:0000256" key="5">
    <source>
        <dbReference type="ARBA" id="ARBA00023054"/>
    </source>
</evidence>
<dbReference type="Proteomes" id="UP000265618">
    <property type="component" value="Unassembled WGS sequence"/>
</dbReference>
<dbReference type="SMART" id="SM00129">
    <property type="entry name" value="KISc"/>
    <property type="match status" value="1"/>
</dbReference>
<feature type="domain" description="Kinesin motor" evidence="9">
    <location>
        <begin position="63"/>
        <end position="363"/>
    </location>
</feature>
<dbReference type="GO" id="GO:0005737">
    <property type="term" value="C:cytoplasm"/>
    <property type="evidence" value="ECO:0007669"/>
    <property type="project" value="UniProtKB-SubCell"/>
</dbReference>
<dbReference type="InterPro" id="IPR036961">
    <property type="entry name" value="Kinesin_motor_dom_sf"/>
</dbReference>
<evidence type="ECO:0000256" key="6">
    <source>
        <dbReference type="PROSITE-ProRule" id="PRU00283"/>
    </source>
</evidence>
<organism evidence="10 11">
    <name type="scientific">Kipferlia bialata</name>
    <dbReference type="NCBI Taxonomy" id="797122"/>
    <lineage>
        <taxon>Eukaryota</taxon>
        <taxon>Metamonada</taxon>
        <taxon>Carpediemonas-like organisms</taxon>
        <taxon>Kipferlia</taxon>
    </lineage>
</organism>
<dbReference type="GO" id="GO:0003777">
    <property type="term" value="F:microtubule motor activity"/>
    <property type="evidence" value="ECO:0007669"/>
    <property type="project" value="InterPro"/>
</dbReference>
<keyword evidence="5" id="KW-0175">Coiled coil</keyword>
<dbReference type="GO" id="GO:0051231">
    <property type="term" value="P:spindle elongation"/>
    <property type="evidence" value="ECO:0007669"/>
    <property type="project" value="TreeGrafter"/>
</dbReference>
<name>A0A9K3CXN8_9EUKA</name>
<dbReference type="AlphaFoldDB" id="A0A9K3CXN8"/>
<keyword evidence="2" id="KW-0963">Cytoplasm</keyword>
<dbReference type="PROSITE" id="PS50067">
    <property type="entry name" value="KINESIN_MOTOR_2"/>
    <property type="match status" value="1"/>
</dbReference>
<keyword evidence="6" id="KW-0505">Motor protein</keyword>
<dbReference type="GO" id="GO:0008017">
    <property type="term" value="F:microtubule binding"/>
    <property type="evidence" value="ECO:0007669"/>
    <property type="project" value="InterPro"/>
</dbReference>
<evidence type="ECO:0000256" key="2">
    <source>
        <dbReference type="ARBA" id="ARBA00022490"/>
    </source>
</evidence>
<evidence type="ECO:0000313" key="11">
    <source>
        <dbReference type="Proteomes" id="UP000265618"/>
    </source>
</evidence>
<dbReference type="InterPro" id="IPR027417">
    <property type="entry name" value="P-loop_NTPase"/>
</dbReference>
<protein>
    <submittedName>
        <fullName evidence="10">Kinesin-like protein</fullName>
    </submittedName>
</protein>
<dbReference type="GO" id="GO:0007052">
    <property type="term" value="P:mitotic spindle organization"/>
    <property type="evidence" value="ECO:0007669"/>
    <property type="project" value="TreeGrafter"/>
</dbReference>
<dbReference type="SUPFAM" id="SSF52540">
    <property type="entry name" value="P-loop containing nucleoside triphosphate hydrolases"/>
    <property type="match status" value="1"/>
</dbReference>
<dbReference type="OrthoDB" id="6488664at2759"/>
<dbReference type="InterPro" id="IPR000719">
    <property type="entry name" value="Prot_kinase_dom"/>
</dbReference>
<evidence type="ECO:0000259" key="8">
    <source>
        <dbReference type="PROSITE" id="PS50011"/>
    </source>
</evidence>
<feature type="region of interest" description="Disordered" evidence="7">
    <location>
        <begin position="1"/>
        <end position="64"/>
    </location>
</feature>
<dbReference type="PANTHER" id="PTHR47969:SF15">
    <property type="entry name" value="CHROMOSOME-ASSOCIATED KINESIN KIF4A-RELATED"/>
    <property type="match status" value="1"/>
</dbReference>
<dbReference type="Gene3D" id="3.40.850.10">
    <property type="entry name" value="Kinesin motor domain"/>
    <property type="match status" value="1"/>
</dbReference>
<evidence type="ECO:0000256" key="3">
    <source>
        <dbReference type="ARBA" id="ARBA00022741"/>
    </source>
</evidence>
<feature type="non-terminal residue" evidence="10">
    <location>
        <position position="1"/>
    </location>
</feature>
<dbReference type="EMBL" id="BDIP01001765">
    <property type="protein sequence ID" value="GIQ85096.1"/>
    <property type="molecule type" value="Genomic_DNA"/>
</dbReference>
<evidence type="ECO:0000256" key="1">
    <source>
        <dbReference type="ARBA" id="ARBA00004496"/>
    </source>
</evidence>
<proteinExistence type="inferred from homology"/>
<sequence>MAPEASDRLSRQGSSDRPAGRPRALSMAPTPTNRPPRPSSARRTMRPPTPVSEAEKDRDADGHVSVAVRIRPRLPVDQDGEFCMKADRSQGRERLVVNDDRVFGFDHVLNDQTPQEEVYAKVAKPLLDSFFDGYNATILAYGQTGSGKTYTMGSPSTSTLSETISKVAFSPEVGLIPRILTDIFDRLDVGTSDSHVTIQYLEIYNEDLHDLLDYQTTRSDKDGKDGLCIREKSTPQGRHIFVAGASSHTVTNAAEASNLFLNGGTMRATASTLLNKESSRSHAIFTVIMNRSYGKCYLAVDHETQEKVVLKIIDLSQVTSDNREAAHKEARLLTDLRNPYIVSGHDSFVHQNTLVIVMSYCVK</sequence>
<keyword evidence="3 6" id="KW-0547">Nucleotide-binding</keyword>
<dbReference type="InterPro" id="IPR011009">
    <property type="entry name" value="Kinase-like_dom_sf"/>
</dbReference>
<feature type="compositionally biased region" description="Basic and acidic residues" evidence="7">
    <location>
        <begin position="1"/>
        <end position="10"/>
    </location>
</feature>
<accession>A0A9K3CXN8</accession>
<dbReference type="PROSITE" id="PS50011">
    <property type="entry name" value="PROTEIN_KINASE_DOM"/>
    <property type="match status" value="1"/>
</dbReference>
<dbReference type="PANTHER" id="PTHR47969">
    <property type="entry name" value="CHROMOSOME-ASSOCIATED KINESIN KIF4A-RELATED"/>
    <property type="match status" value="1"/>
</dbReference>
<dbReference type="GO" id="GO:0005875">
    <property type="term" value="C:microtubule associated complex"/>
    <property type="evidence" value="ECO:0007669"/>
    <property type="project" value="TreeGrafter"/>
</dbReference>
<keyword evidence="11" id="KW-1185">Reference proteome</keyword>
<dbReference type="GO" id="GO:0005524">
    <property type="term" value="F:ATP binding"/>
    <property type="evidence" value="ECO:0007669"/>
    <property type="project" value="UniProtKB-UniRule"/>
</dbReference>
<evidence type="ECO:0000259" key="9">
    <source>
        <dbReference type="PROSITE" id="PS50067"/>
    </source>
</evidence>
<dbReference type="GO" id="GO:0004672">
    <property type="term" value="F:protein kinase activity"/>
    <property type="evidence" value="ECO:0007669"/>
    <property type="project" value="InterPro"/>
</dbReference>
<evidence type="ECO:0000256" key="7">
    <source>
        <dbReference type="SAM" id="MobiDB-lite"/>
    </source>
</evidence>
<comment type="subcellular location">
    <subcellularLocation>
        <location evidence="1">Cytoplasm</location>
    </subcellularLocation>
</comment>
<dbReference type="Pfam" id="PF00225">
    <property type="entry name" value="Kinesin"/>
    <property type="match status" value="1"/>
</dbReference>
<dbReference type="SUPFAM" id="SSF56112">
    <property type="entry name" value="Protein kinase-like (PK-like)"/>
    <property type="match status" value="1"/>
</dbReference>
<keyword evidence="4 6" id="KW-0067">ATP-binding</keyword>
<feature type="binding site" evidence="6">
    <location>
        <begin position="142"/>
        <end position="149"/>
    </location>
    <ligand>
        <name>ATP</name>
        <dbReference type="ChEBI" id="CHEBI:30616"/>
    </ligand>
</feature>
<evidence type="ECO:0000313" key="10">
    <source>
        <dbReference type="EMBL" id="GIQ85096.1"/>
    </source>
</evidence>
<comment type="similarity">
    <text evidence="6">Belongs to the TRAFAC class myosin-kinesin ATPase superfamily. Kinesin family.</text>
</comment>
<evidence type="ECO:0000256" key="4">
    <source>
        <dbReference type="ARBA" id="ARBA00022840"/>
    </source>
</evidence>
<gene>
    <name evidence="10" type="ORF">KIPB_006718</name>
</gene>
<dbReference type="InterPro" id="IPR001752">
    <property type="entry name" value="Kinesin_motor_dom"/>
</dbReference>
<dbReference type="InterPro" id="IPR027640">
    <property type="entry name" value="Kinesin-like_fam"/>
</dbReference>
<dbReference type="GO" id="GO:0007018">
    <property type="term" value="P:microtubule-based movement"/>
    <property type="evidence" value="ECO:0007669"/>
    <property type="project" value="InterPro"/>
</dbReference>
<feature type="domain" description="Protein kinase" evidence="8">
    <location>
        <begin position="282"/>
        <end position="363"/>
    </location>
</feature>
<feature type="compositionally biased region" description="Basic and acidic residues" evidence="7">
    <location>
        <begin position="53"/>
        <end position="62"/>
    </location>
</feature>
<reference evidence="10 11" key="1">
    <citation type="journal article" date="2018" name="PLoS ONE">
        <title>The draft genome of Kipferlia bialata reveals reductive genome evolution in fornicate parasites.</title>
        <authorList>
            <person name="Tanifuji G."/>
            <person name="Takabayashi S."/>
            <person name="Kume K."/>
            <person name="Takagi M."/>
            <person name="Nakayama T."/>
            <person name="Kamikawa R."/>
            <person name="Inagaki Y."/>
            <person name="Hashimoto T."/>
        </authorList>
    </citation>
    <scope>NUCLEOTIDE SEQUENCE [LARGE SCALE GENOMIC DNA]</scope>
    <source>
        <strain evidence="10">NY0173</strain>
    </source>
</reference>